<feature type="region of interest" description="Disordered" evidence="3">
    <location>
        <begin position="1"/>
        <end position="23"/>
    </location>
</feature>
<dbReference type="PANTHER" id="PTHR37534">
    <property type="entry name" value="TRANSCRIPTIONAL ACTIVATOR PROTEIN UGA3"/>
    <property type="match status" value="1"/>
</dbReference>
<organism evidence="5 6">
    <name type="scientific">Colletotrichum higginsianum (strain IMI 349063)</name>
    <name type="common">Crucifer anthracnose fungus</name>
    <dbReference type="NCBI Taxonomy" id="759273"/>
    <lineage>
        <taxon>Eukaryota</taxon>
        <taxon>Fungi</taxon>
        <taxon>Dikarya</taxon>
        <taxon>Ascomycota</taxon>
        <taxon>Pezizomycotina</taxon>
        <taxon>Sordariomycetes</taxon>
        <taxon>Hypocreomycetidae</taxon>
        <taxon>Glomerellales</taxon>
        <taxon>Glomerellaceae</taxon>
        <taxon>Colletotrichum</taxon>
        <taxon>Colletotrichum destructivum species complex</taxon>
    </lineage>
</organism>
<name>A0A1B7XSS8_COLHI</name>
<accession>A0A1B7XSS8</accession>
<dbReference type="GO" id="GO:0045944">
    <property type="term" value="P:positive regulation of transcription by RNA polymerase II"/>
    <property type="evidence" value="ECO:0007669"/>
    <property type="project" value="TreeGrafter"/>
</dbReference>
<reference evidence="6" key="1">
    <citation type="journal article" date="2017" name="BMC Genomics">
        <title>Gapless genome assembly of Colletotrichum higginsianum reveals chromosome structure and association of transposable elements with secondary metabolite gene clusters.</title>
        <authorList>
            <person name="Dallery J.-F."/>
            <person name="Lapalu N."/>
            <person name="Zampounis A."/>
            <person name="Pigne S."/>
            <person name="Luyten I."/>
            <person name="Amselem J."/>
            <person name="Wittenberg A.H.J."/>
            <person name="Zhou S."/>
            <person name="de Queiroz M.V."/>
            <person name="Robin G.P."/>
            <person name="Auger A."/>
            <person name="Hainaut M."/>
            <person name="Henrissat B."/>
            <person name="Kim K.-T."/>
            <person name="Lee Y.-H."/>
            <person name="Lespinet O."/>
            <person name="Schwartz D.C."/>
            <person name="Thon M.R."/>
            <person name="O'Connell R.J."/>
        </authorList>
    </citation>
    <scope>NUCLEOTIDE SEQUENCE [LARGE SCALE GENOMIC DNA]</scope>
    <source>
        <strain evidence="6">IMI 349063</strain>
    </source>
</reference>
<dbReference type="EMBL" id="LTAN01000010">
    <property type="protein sequence ID" value="OBR02784.1"/>
    <property type="molecule type" value="Genomic_DNA"/>
</dbReference>
<dbReference type="InterPro" id="IPR021858">
    <property type="entry name" value="Fun_TF"/>
</dbReference>
<dbReference type="GO" id="GO:0008270">
    <property type="term" value="F:zinc ion binding"/>
    <property type="evidence" value="ECO:0007669"/>
    <property type="project" value="InterPro"/>
</dbReference>
<evidence type="ECO:0000313" key="6">
    <source>
        <dbReference type="Proteomes" id="UP000092177"/>
    </source>
</evidence>
<dbReference type="OrthoDB" id="3251668at2759"/>
<dbReference type="KEGG" id="chig:CH63R_14010"/>
<dbReference type="SUPFAM" id="SSF57701">
    <property type="entry name" value="Zn2/Cys6 DNA-binding domain"/>
    <property type="match status" value="1"/>
</dbReference>
<feature type="region of interest" description="Disordered" evidence="3">
    <location>
        <begin position="77"/>
        <end position="115"/>
    </location>
</feature>
<dbReference type="GeneID" id="28873091"/>
<dbReference type="InterPro" id="IPR001138">
    <property type="entry name" value="Zn2Cys6_DnaBD"/>
</dbReference>
<evidence type="ECO:0000256" key="3">
    <source>
        <dbReference type="SAM" id="MobiDB-lite"/>
    </source>
</evidence>
<dbReference type="Pfam" id="PF00172">
    <property type="entry name" value="Zn_clus"/>
    <property type="match status" value="1"/>
</dbReference>
<dbReference type="PROSITE" id="PS50048">
    <property type="entry name" value="ZN2_CY6_FUNGAL_2"/>
    <property type="match status" value="1"/>
</dbReference>
<evidence type="ECO:0000313" key="5">
    <source>
        <dbReference type="EMBL" id="OBR02784.1"/>
    </source>
</evidence>
<dbReference type="Proteomes" id="UP000092177">
    <property type="component" value="Chromosome 10"/>
</dbReference>
<gene>
    <name evidence="5" type="ORF">CH63R_14010</name>
</gene>
<dbReference type="Gene3D" id="4.10.240.10">
    <property type="entry name" value="Zn(2)-C6 fungal-type DNA-binding domain"/>
    <property type="match status" value="1"/>
</dbReference>
<dbReference type="RefSeq" id="XP_018151302.1">
    <property type="nucleotide sequence ID" value="XM_018308984.1"/>
</dbReference>
<feature type="domain" description="Zn(2)-C6 fungal-type" evidence="4">
    <location>
        <begin position="24"/>
        <end position="52"/>
    </location>
</feature>
<proteinExistence type="predicted"/>
<evidence type="ECO:0000256" key="2">
    <source>
        <dbReference type="ARBA" id="ARBA00023242"/>
    </source>
</evidence>
<evidence type="ECO:0000256" key="1">
    <source>
        <dbReference type="ARBA" id="ARBA00004123"/>
    </source>
</evidence>
<comment type="subcellular location">
    <subcellularLocation>
        <location evidence="1">Nucleus</location>
    </subcellularLocation>
</comment>
<evidence type="ECO:0000259" key="4">
    <source>
        <dbReference type="PROSITE" id="PS50048"/>
    </source>
</evidence>
<keyword evidence="6" id="KW-1185">Reference proteome</keyword>
<dbReference type="InterPro" id="IPR036864">
    <property type="entry name" value="Zn2-C6_fun-type_DNA-bd_sf"/>
</dbReference>
<dbReference type="AlphaFoldDB" id="A0A1B7XSS8"/>
<comment type="caution">
    <text evidence="5">The sequence shown here is derived from an EMBL/GenBank/DDBJ whole genome shotgun (WGS) entry which is preliminary data.</text>
</comment>
<sequence length="520" mass="57367">MSEGHAKRSRAGSTAKALTSHHKGCANCERRRIRCDFQSPKCAKCHKKGLECPGYNRQLRWVNGVAARGYLRGRAVPVRPGPRVQDEPATSHRPSLDVSTHIPRPREAGGSMTQAVVSGPDTVPRAAGCDLLGPTTAFVDYYRQNVAGLMVWLDSDENFYRRKVVPLAESHPAIRFAIMALAAQHGTWTLPPESITVIAEDSRNRCLTLLRRRAREMTTRLMGGSELDQQEDMADAEWMLASILIMANFENARCSPQVADGHRRAARTIVNLFGDATWTAGGRELFAFLRNQLAIDNILGATTSFDPSLIRDAITPAPGSDDQLFSKYLAFLHEVTLSTSTASTDADLPAGSAEPGGPRRLTLRMVQSEFTQARGADLIAAGRMGLAGSRLSRDFVRLVEVYHNAGLLYSFRCLGCADEGSTEWDAAASGLFRHLVGFEDQAVFVQNLPWPAFIAGTACYRDRARQKVVLELFAAIHRATRFNHYLDAVDFLETFWAEDDPDWRPLARAREAAGNRILVV</sequence>
<protein>
    <submittedName>
        <fullName evidence="5">C6 finger domain-containing protein</fullName>
    </submittedName>
</protein>
<keyword evidence="2" id="KW-0539">Nucleus</keyword>
<dbReference type="VEuPathDB" id="FungiDB:CH63R_14010"/>
<dbReference type="GO" id="GO:0000981">
    <property type="term" value="F:DNA-binding transcription factor activity, RNA polymerase II-specific"/>
    <property type="evidence" value="ECO:0007669"/>
    <property type="project" value="InterPro"/>
</dbReference>
<dbReference type="SMART" id="SM00066">
    <property type="entry name" value="GAL4"/>
    <property type="match status" value="1"/>
</dbReference>
<dbReference type="Pfam" id="PF11951">
    <property type="entry name" value="Fungal_trans_2"/>
    <property type="match status" value="2"/>
</dbReference>
<dbReference type="PANTHER" id="PTHR37534:SF8">
    <property type="entry name" value="ZN(II)2CYS6 TRANSCRIPTION FACTOR (EUROFUNG)"/>
    <property type="match status" value="1"/>
</dbReference>
<dbReference type="GO" id="GO:0000976">
    <property type="term" value="F:transcription cis-regulatory region binding"/>
    <property type="evidence" value="ECO:0007669"/>
    <property type="project" value="TreeGrafter"/>
</dbReference>
<dbReference type="CDD" id="cd00067">
    <property type="entry name" value="GAL4"/>
    <property type="match status" value="1"/>
</dbReference>
<dbReference type="GO" id="GO:0005634">
    <property type="term" value="C:nucleus"/>
    <property type="evidence" value="ECO:0007669"/>
    <property type="project" value="UniProtKB-SubCell"/>
</dbReference>